<dbReference type="Pfam" id="PF00102">
    <property type="entry name" value="Y_phosphatase"/>
    <property type="match status" value="1"/>
</dbReference>
<sequence length="105" mass="12823">MIIKKRYIACQGPMETTCQDFWDMIIEYNVSKIVMLTEMEEPVRNNPSKFKPKCYPYFYGDKGETLEFDYIYVTVLNVEYYRDTNLEIRYLRIEQVYMMFLFSII</sequence>
<dbReference type="EMBL" id="CAJOAY010026607">
    <property type="protein sequence ID" value="CAF4391958.1"/>
    <property type="molecule type" value="Genomic_DNA"/>
</dbReference>
<dbReference type="GO" id="GO:0004725">
    <property type="term" value="F:protein tyrosine phosphatase activity"/>
    <property type="evidence" value="ECO:0007669"/>
    <property type="project" value="InterPro"/>
</dbReference>
<evidence type="ECO:0000313" key="3">
    <source>
        <dbReference type="Proteomes" id="UP000663881"/>
    </source>
</evidence>
<name>A0A820NP49_9BILA</name>
<evidence type="ECO:0000259" key="1">
    <source>
        <dbReference type="PROSITE" id="PS50055"/>
    </source>
</evidence>
<organism evidence="2 3">
    <name type="scientific">Adineta steineri</name>
    <dbReference type="NCBI Taxonomy" id="433720"/>
    <lineage>
        <taxon>Eukaryota</taxon>
        <taxon>Metazoa</taxon>
        <taxon>Spiralia</taxon>
        <taxon>Gnathifera</taxon>
        <taxon>Rotifera</taxon>
        <taxon>Eurotatoria</taxon>
        <taxon>Bdelloidea</taxon>
        <taxon>Adinetida</taxon>
        <taxon>Adinetidae</taxon>
        <taxon>Adineta</taxon>
    </lineage>
</organism>
<comment type="caution">
    <text evidence="2">The sequence shown here is derived from an EMBL/GenBank/DDBJ whole genome shotgun (WGS) entry which is preliminary data.</text>
</comment>
<dbReference type="InterPro" id="IPR050348">
    <property type="entry name" value="Protein-Tyr_Phosphatase"/>
</dbReference>
<accession>A0A820NP49</accession>
<reference evidence="2" key="1">
    <citation type="submission" date="2021-02" db="EMBL/GenBank/DDBJ databases">
        <authorList>
            <person name="Nowell W R."/>
        </authorList>
    </citation>
    <scope>NUCLEOTIDE SEQUENCE</scope>
</reference>
<dbReference type="PANTHER" id="PTHR19134">
    <property type="entry name" value="RECEPTOR-TYPE TYROSINE-PROTEIN PHOSPHATASE"/>
    <property type="match status" value="1"/>
</dbReference>
<dbReference type="Proteomes" id="UP000663881">
    <property type="component" value="Unassembled WGS sequence"/>
</dbReference>
<dbReference type="SUPFAM" id="SSF52799">
    <property type="entry name" value="(Phosphotyrosine protein) phosphatases II"/>
    <property type="match status" value="1"/>
</dbReference>
<dbReference type="InterPro" id="IPR029021">
    <property type="entry name" value="Prot-tyrosine_phosphatase-like"/>
</dbReference>
<evidence type="ECO:0000313" key="2">
    <source>
        <dbReference type="EMBL" id="CAF4391958.1"/>
    </source>
</evidence>
<dbReference type="AlphaFoldDB" id="A0A820NP49"/>
<feature type="non-terminal residue" evidence="2">
    <location>
        <position position="1"/>
    </location>
</feature>
<gene>
    <name evidence="2" type="ORF">OKA104_LOCUS50925</name>
</gene>
<protein>
    <recommendedName>
        <fullName evidence="1">Tyrosine-protein phosphatase domain-containing protein</fullName>
    </recommendedName>
</protein>
<dbReference type="Gene3D" id="3.90.190.10">
    <property type="entry name" value="Protein tyrosine phosphatase superfamily"/>
    <property type="match status" value="1"/>
</dbReference>
<dbReference type="PROSITE" id="PS50055">
    <property type="entry name" value="TYR_PHOSPHATASE_PTP"/>
    <property type="match status" value="1"/>
</dbReference>
<proteinExistence type="predicted"/>
<dbReference type="InterPro" id="IPR000242">
    <property type="entry name" value="PTP_cat"/>
</dbReference>
<feature type="domain" description="Tyrosine-protein phosphatase" evidence="1">
    <location>
        <begin position="1"/>
        <end position="94"/>
    </location>
</feature>
<dbReference type="PANTHER" id="PTHR19134:SF449">
    <property type="entry name" value="TYROSINE-PROTEIN PHOSPHATASE 1"/>
    <property type="match status" value="1"/>
</dbReference>